<dbReference type="EMBL" id="JACVFC010000001">
    <property type="protein sequence ID" value="MBC9931092.1"/>
    <property type="molecule type" value="Genomic_DNA"/>
</dbReference>
<organism evidence="1 2">
    <name type="scientific">Chitinophaga qingshengii</name>
    <dbReference type="NCBI Taxonomy" id="1569794"/>
    <lineage>
        <taxon>Bacteria</taxon>
        <taxon>Pseudomonadati</taxon>
        <taxon>Bacteroidota</taxon>
        <taxon>Chitinophagia</taxon>
        <taxon>Chitinophagales</taxon>
        <taxon>Chitinophagaceae</taxon>
        <taxon>Chitinophaga</taxon>
    </lineage>
</organism>
<gene>
    <name evidence="1" type="ORF">ICL07_11950</name>
</gene>
<evidence type="ECO:0000313" key="2">
    <source>
        <dbReference type="Proteomes" id="UP000659124"/>
    </source>
</evidence>
<keyword evidence="2" id="KW-1185">Reference proteome</keyword>
<reference evidence="1 2" key="1">
    <citation type="submission" date="2020-09" db="EMBL/GenBank/DDBJ databases">
        <title>Genome sequences of type strains of Chitinophaga qingshengii and Chitinophaga varians.</title>
        <authorList>
            <person name="Kittiwongwattana C."/>
        </authorList>
    </citation>
    <scope>NUCLEOTIDE SEQUENCE [LARGE SCALE GENOMIC DNA]</scope>
    <source>
        <strain evidence="1 2">JCM 30026</strain>
    </source>
</reference>
<sequence length="515" mass="56241">MKFLYLIPFLFFCLPGFSQDNPITSSRLSGSHGTTKIAFPVTDVAVETQRGPLLMKSSLIPLEQGDEVEIRGSLSYPRNRKLRSGFLKAVGVGATTFVLGQHTNLYSIKGIKHKNSILLPAAGMGLALSAPDLMNLRYSGKTRVQYYFYDRDTNLIASQSKDIASGLFRKGRTIEIKDKAPQAGFVQVWLTGSTSRAVKVDELSVDVPAKKQGFKGEIANNMNLQTYGECLPEYECSICDPSSGCFDMCACDPSWCEPDPCATNPFTCECDPTFCDDPNNPNPCDLNPYDCMCDPAFCVPIDPGPGGPVEPQPALPPCFEAAKDVMENIPQTQGFTQLLNEMFDLPGFESNVSFEMKNLAANIDGQTGYNSYSGSGAEIVIEINSMLSTSTQEYKVVTMMHEFLHVYINTMMFYRKNVNPGYTNDMLQMADALTTMGVADVHHELMAELYIGTLANALTSMYPGMTLDRATALAWGGLQGTPSYANLTQAQKDNIAGVNNQEKYNLAGATGTACH</sequence>
<accession>A0ABR7TNI7</accession>
<protein>
    <submittedName>
        <fullName evidence="1">Uncharacterized protein</fullName>
    </submittedName>
</protein>
<name>A0ABR7TNI7_9BACT</name>
<comment type="caution">
    <text evidence="1">The sequence shown here is derived from an EMBL/GenBank/DDBJ whole genome shotgun (WGS) entry which is preliminary data.</text>
</comment>
<evidence type="ECO:0000313" key="1">
    <source>
        <dbReference type="EMBL" id="MBC9931092.1"/>
    </source>
</evidence>
<dbReference type="Proteomes" id="UP000659124">
    <property type="component" value="Unassembled WGS sequence"/>
</dbReference>
<dbReference type="RefSeq" id="WP_188088127.1">
    <property type="nucleotide sequence ID" value="NZ_JACVFC010000001.1"/>
</dbReference>
<proteinExistence type="predicted"/>